<reference evidence="1 2" key="1">
    <citation type="submission" date="2016-11" db="EMBL/GenBank/DDBJ databases">
        <authorList>
            <person name="Jaros S."/>
            <person name="Januszkiewicz K."/>
            <person name="Wedrychowicz H."/>
        </authorList>
    </citation>
    <scope>NUCLEOTIDE SEQUENCE [LARGE SCALE GENOMIC DNA]</scope>
    <source>
        <strain evidence="1 2">DSM 15480</strain>
    </source>
</reference>
<evidence type="ECO:0000313" key="2">
    <source>
        <dbReference type="Proteomes" id="UP000184301"/>
    </source>
</evidence>
<name>A0A1M6IRC0_9FIRM</name>
<gene>
    <name evidence="1" type="ORF">SAMN02745243_00448</name>
</gene>
<keyword evidence="2" id="KW-1185">Reference proteome</keyword>
<evidence type="ECO:0000313" key="1">
    <source>
        <dbReference type="EMBL" id="SHJ37060.1"/>
    </source>
</evidence>
<organism evidence="1 2">
    <name type="scientific">Hespellia stercorisuis DSM 15480</name>
    <dbReference type="NCBI Taxonomy" id="1121950"/>
    <lineage>
        <taxon>Bacteria</taxon>
        <taxon>Bacillati</taxon>
        <taxon>Bacillota</taxon>
        <taxon>Clostridia</taxon>
        <taxon>Lachnospirales</taxon>
        <taxon>Lachnospiraceae</taxon>
        <taxon>Hespellia</taxon>
    </lineage>
</organism>
<protein>
    <submittedName>
        <fullName evidence="1">Uncharacterized protein</fullName>
    </submittedName>
</protein>
<dbReference type="STRING" id="1121950.SAMN02745243_00448"/>
<accession>A0A1M6IRC0</accession>
<dbReference type="AlphaFoldDB" id="A0A1M6IRC0"/>
<dbReference type="Proteomes" id="UP000184301">
    <property type="component" value="Unassembled WGS sequence"/>
</dbReference>
<sequence>MWIINKENTQIYNMSAFSRLAVSNGNSGKFLILAVIDSNSLEYGRVEMGGYATAHKAISVIREIYKAVERGANVYEMPTDEDEME</sequence>
<dbReference type="RefSeq" id="WP_073104416.1">
    <property type="nucleotide sequence ID" value="NZ_FQZY01000007.1"/>
</dbReference>
<proteinExistence type="predicted"/>
<dbReference type="EMBL" id="FQZY01000007">
    <property type="protein sequence ID" value="SHJ37060.1"/>
    <property type="molecule type" value="Genomic_DNA"/>
</dbReference>